<feature type="transmembrane region" description="Helical" evidence="1">
    <location>
        <begin position="16"/>
        <end position="37"/>
    </location>
</feature>
<evidence type="ECO:0000313" key="3">
    <source>
        <dbReference type="Proteomes" id="UP001066276"/>
    </source>
</evidence>
<organism evidence="2 3">
    <name type="scientific">Pleurodeles waltl</name>
    <name type="common">Iberian ribbed newt</name>
    <dbReference type="NCBI Taxonomy" id="8319"/>
    <lineage>
        <taxon>Eukaryota</taxon>
        <taxon>Metazoa</taxon>
        <taxon>Chordata</taxon>
        <taxon>Craniata</taxon>
        <taxon>Vertebrata</taxon>
        <taxon>Euteleostomi</taxon>
        <taxon>Amphibia</taxon>
        <taxon>Batrachia</taxon>
        <taxon>Caudata</taxon>
        <taxon>Salamandroidea</taxon>
        <taxon>Salamandridae</taxon>
        <taxon>Pleurodelinae</taxon>
        <taxon>Pleurodeles</taxon>
    </lineage>
</organism>
<evidence type="ECO:0008006" key="4">
    <source>
        <dbReference type="Google" id="ProtNLM"/>
    </source>
</evidence>
<feature type="transmembrane region" description="Helical" evidence="1">
    <location>
        <begin position="58"/>
        <end position="79"/>
    </location>
</feature>
<evidence type="ECO:0000256" key="1">
    <source>
        <dbReference type="SAM" id="Phobius"/>
    </source>
</evidence>
<gene>
    <name evidence="2" type="ORF">NDU88_000107</name>
</gene>
<dbReference type="EMBL" id="JANPWB010000010">
    <property type="protein sequence ID" value="KAJ1133628.1"/>
    <property type="molecule type" value="Genomic_DNA"/>
</dbReference>
<accession>A0AAV7PZT5</accession>
<dbReference type="Proteomes" id="UP001066276">
    <property type="component" value="Chromosome 6"/>
</dbReference>
<proteinExistence type="predicted"/>
<keyword evidence="1" id="KW-0812">Transmembrane</keyword>
<keyword evidence="3" id="KW-1185">Reference proteome</keyword>
<comment type="caution">
    <text evidence="2">The sequence shown here is derived from an EMBL/GenBank/DDBJ whole genome shotgun (WGS) entry which is preliminary data.</text>
</comment>
<name>A0AAV7PZT5_PLEWA</name>
<reference evidence="2" key="1">
    <citation type="journal article" date="2022" name="bioRxiv">
        <title>Sequencing and chromosome-scale assembly of the giantPleurodeles waltlgenome.</title>
        <authorList>
            <person name="Brown T."/>
            <person name="Elewa A."/>
            <person name="Iarovenko S."/>
            <person name="Subramanian E."/>
            <person name="Araus A.J."/>
            <person name="Petzold A."/>
            <person name="Susuki M."/>
            <person name="Suzuki K.-i.T."/>
            <person name="Hayashi T."/>
            <person name="Toyoda A."/>
            <person name="Oliveira C."/>
            <person name="Osipova E."/>
            <person name="Leigh N.D."/>
            <person name="Simon A."/>
            <person name="Yun M.H."/>
        </authorList>
    </citation>
    <scope>NUCLEOTIDE SEQUENCE</scope>
    <source>
        <strain evidence="2">20211129_DDA</strain>
        <tissue evidence="2">Liver</tissue>
    </source>
</reference>
<evidence type="ECO:0000313" key="2">
    <source>
        <dbReference type="EMBL" id="KAJ1133628.1"/>
    </source>
</evidence>
<protein>
    <recommendedName>
        <fullName evidence="4">Very-long-chain 3-oxoacyl-CoA synthase</fullName>
    </recommendedName>
</protein>
<keyword evidence="1" id="KW-0472">Membrane</keyword>
<keyword evidence="1" id="KW-1133">Transmembrane helix</keyword>
<dbReference type="AlphaFoldDB" id="A0AAV7PZT5"/>
<sequence>MHHCWHYAALVTTRLLHWYASLLALRSTCYYASLLALRSTPVTMYHCWHYAALVTTRLLHWYASLLAVRSTCYYVSLLALRSTPVTMYHCWHYAALVTTRLLHWYASLLALRSTCYYASLLALRSTPVTMYHCWHYAALLLVRLLCVRTGGSDYTSVSLFKCTTANPIKGSKALHYPRPPHLTAHAPVACEYSTYISWPLSLLLRSQISTSPLTEGARAIERYLMVSFPLMIAGLSEALYHNLVFGTWRYLPADIRSGRVPTLWPLCTPEDTRYKGRMQGLQKDTWGLVVQGKDTESAEGYMGSKETWTPEDTRYKGRIQGLQKDTWGLVVQGKDTESAEGYMGSRDQAHLRIPGTQEGYRVCRRIQGFQGDCTPEGTREGYRVCRRIHGVLWYKGRIQGLQKGTWGHSIQFTQEGYRVYGRIQGLQGDSAHLRIQGTREGCRFYRRIHGIKGDLDT</sequence>